<keyword evidence="2" id="KW-1185">Reference proteome</keyword>
<dbReference type="OrthoDB" id="8185598at2759"/>
<dbReference type="Gene3D" id="3.15.10.30">
    <property type="entry name" value="Haemolymph juvenile hormone binding protein"/>
    <property type="match status" value="1"/>
</dbReference>
<dbReference type="AlphaFoldDB" id="A0A0T6BHB7"/>
<comment type="caution">
    <text evidence="1">The sequence shown here is derived from an EMBL/GenBank/DDBJ whole genome shotgun (WGS) entry which is preliminary data.</text>
</comment>
<dbReference type="EMBL" id="LJIG01000199">
    <property type="protein sequence ID" value="KRT86741.1"/>
    <property type="molecule type" value="Genomic_DNA"/>
</dbReference>
<dbReference type="Proteomes" id="UP000051574">
    <property type="component" value="Unassembled WGS sequence"/>
</dbReference>
<organism evidence="1 2">
    <name type="scientific">Oryctes borbonicus</name>
    <dbReference type="NCBI Taxonomy" id="1629725"/>
    <lineage>
        <taxon>Eukaryota</taxon>
        <taxon>Metazoa</taxon>
        <taxon>Ecdysozoa</taxon>
        <taxon>Arthropoda</taxon>
        <taxon>Hexapoda</taxon>
        <taxon>Insecta</taxon>
        <taxon>Pterygota</taxon>
        <taxon>Neoptera</taxon>
        <taxon>Endopterygota</taxon>
        <taxon>Coleoptera</taxon>
        <taxon>Polyphaga</taxon>
        <taxon>Scarabaeiformia</taxon>
        <taxon>Scarabaeidae</taxon>
        <taxon>Dynastinae</taxon>
        <taxon>Oryctes</taxon>
    </lineage>
</organism>
<dbReference type="GO" id="GO:0005615">
    <property type="term" value="C:extracellular space"/>
    <property type="evidence" value="ECO:0007669"/>
    <property type="project" value="TreeGrafter"/>
</dbReference>
<dbReference type="InterPro" id="IPR038606">
    <property type="entry name" value="To_sf"/>
</dbReference>
<accession>A0A0T6BHB7</accession>
<evidence type="ECO:0000313" key="1">
    <source>
        <dbReference type="EMBL" id="KRT86741.1"/>
    </source>
</evidence>
<name>A0A0T6BHB7_9SCAR</name>
<protein>
    <submittedName>
        <fullName evidence="1">Hemolymph juvenile hormone-binding protein</fullName>
    </submittedName>
</protein>
<proteinExistence type="predicted"/>
<gene>
    <name evidence="1" type="ORF">AMK59_470</name>
</gene>
<evidence type="ECO:0000313" key="2">
    <source>
        <dbReference type="Proteomes" id="UP000051574"/>
    </source>
</evidence>
<dbReference type="Pfam" id="PF06585">
    <property type="entry name" value="JHBP"/>
    <property type="match status" value="1"/>
</dbReference>
<feature type="non-terminal residue" evidence="1">
    <location>
        <position position="1"/>
    </location>
</feature>
<sequence>RYDGGMHCRADIKRYTIELTMKLPKVDIRGKYDVGGNVLLFPVRSKGDFWAIFVNVDVYVKIYGKETIKNDVKYMRIERLNVDFKLAKSRFRVRDVVNHGNIIGEAMNQFLNTNADEIIAEMKPAASASIARHFKSFLNNAFLRLPIQVWLPES</sequence>
<dbReference type="InterPro" id="IPR010562">
    <property type="entry name" value="Haemolymph_juvenile_hormone-bd"/>
</dbReference>
<dbReference type="SMART" id="SM00700">
    <property type="entry name" value="JHBP"/>
    <property type="match status" value="1"/>
</dbReference>
<dbReference type="PANTHER" id="PTHR11008:SF35">
    <property type="entry name" value="PROTEIN TAKEOUT-LIKE PROTEIN"/>
    <property type="match status" value="1"/>
</dbReference>
<reference evidence="1 2" key="1">
    <citation type="submission" date="2015-09" db="EMBL/GenBank/DDBJ databases">
        <title>Draft genome of the scarab beetle Oryctes borbonicus.</title>
        <authorList>
            <person name="Meyer J.M."/>
            <person name="Markov G.V."/>
            <person name="Baskaran P."/>
            <person name="Herrmann M."/>
            <person name="Sommer R.J."/>
            <person name="Roedelsperger C."/>
        </authorList>
    </citation>
    <scope>NUCLEOTIDE SEQUENCE [LARGE SCALE GENOMIC DNA]</scope>
    <source>
        <strain evidence="1">OB123</strain>
        <tissue evidence="1">Whole animal</tissue>
    </source>
</reference>
<dbReference type="PANTHER" id="PTHR11008">
    <property type="entry name" value="PROTEIN TAKEOUT-LIKE PROTEIN"/>
    <property type="match status" value="1"/>
</dbReference>